<protein>
    <recommendedName>
        <fullName evidence="2">dUTP diphosphatase</fullName>
        <ecNumber evidence="2">3.6.1.23</ecNumber>
    </recommendedName>
</protein>
<feature type="domain" description="dUTPase-like" evidence="6">
    <location>
        <begin position="11"/>
        <end position="138"/>
    </location>
</feature>
<dbReference type="PATRIC" id="fig|1619013.3.peg.631"/>
<reference evidence="7 8" key="1">
    <citation type="journal article" date="2015" name="Nature">
        <title>rRNA introns, odd ribosomes, and small enigmatic genomes across a large radiation of phyla.</title>
        <authorList>
            <person name="Brown C.T."/>
            <person name="Hug L.A."/>
            <person name="Thomas B.C."/>
            <person name="Sharon I."/>
            <person name="Castelle C.J."/>
            <person name="Singh A."/>
            <person name="Wilkins M.J."/>
            <person name="Williams K.H."/>
            <person name="Banfield J.F."/>
        </authorList>
    </citation>
    <scope>NUCLEOTIDE SEQUENCE [LARGE SCALE GENOMIC DNA]</scope>
</reference>
<dbReference type="NCBIfam" id="TIGR00576">
    <property type="entry name" value="dut"/>
    <property type="match status" value="1"/>
</dbReference>
<dbReference type="InterPro" id="IPR033704">
    <property type="entry name" value="dUTPase_trimeric"/>
</dbReference>
<dbReference type="InterPro" id="IPR029054">
    <property type="entry name" value="dUTPase-like"/>
</dbReference>
<dbReference type="InterPro" id="IPR008181">
    <property type="entry name" value="dUTPase"/>
</dbReference>
<gene>
    <name evidence="7" type="ORF">UT41_C0001G0608</name>
</gene>
<dbReference type="Proteomes" id="UP000034665">
    <property type="component" value="Unassembled WGS sequence"/>
</dbReference>
<dbReference type="PANTHER" id="PTHR11241">
    <property type="entry name" value="DEOXYURIDINE 5'-TRIPHOSPHATE NUCLEOTIDOHYDROLASE"/>
    <property type="match status" value="1"/>
</dbReference>
<dbReference type="NCBIfam" id="NF001862">
    <property type="entry name" value="PRK00601.1"/>
    <property type="match status" value="1"/>
</dbReference>
<evidence type="ECO:0000256" key="3">
    <source>
        <dbReference type="ARBA" id="ARBA00022801"/>
    </source>
</evidence>
<dbReference type="GO" id="GO:0000287">
    <property type="term" value="F:magnesium ion binding"/>
    <property type="evidence" value="ECO:0007669"/>
    <property type="project" value="InterPro"/>
</dbReference>
<comment type="similarity">
    <text evidence="1">Belongs to the dUTPase family.</text>
</comment>
<dbReference type="GO" id="GO:0046081">
    <property type="term" value="P:dUTP catabolic process"/>
    <property type="evidence" value="ECO:0007669"/>
    <property type="project" value="InterPro"/>
</dbReference>
<dbReference type="AlphaFoldDB" id="A0A0G0NA44"/>
<keyword evidence="3 7" id="KW-0378">Hydrolase</keyword>
<name>A0A0G0NA44_9BACT</name>
<dbReference type="InterPro" id="IPR036157">
    <property type="entry name" value="dUTPase-like_sf"/>
</dbReference>
<organism evidence="7 8">
    <name type="scientific">Candidatus Wolfebacteria bacterium GW2011_GWC2_39_22</name>
    <dbReference type="NCBI Taxonomy" id="1619013"/>
    <lineage>
        <taxon>Bacteria</taxon>
        <taxon>Candidatus Wolfeibacteriota</taxon>
    </lineage>
</organism>
<dbReference type="Gene3D" id="2.70.40.10">
    <property type="match status" value="1"/>
</dbReference>
<evidence type="ECO:0000256" key="1">
    <source>
        <dbReference type="ARBA" id="ARBA00006581"/>
    </source>
</evidence>
<evidence type="ECO:0000256" key="4">
    <source>
        <dbReference type="ARBA" id="ARBA00023080"/>
    </source>
</evidence>
<dbReference type="STRING" id="1619013.UT41_C0001G0608"/>
<dbReference type="EMBL" id="LBWR01000001">
    <property type="protein sequence ID" value="KKR13064.1"/>
    <property type="molecule type" value="Genomic_DNA"/>
</dbReference>
<dbReference type="Pfam" id="PF00692">
    <property type="entry name" value="dUTPase"/>
    <property type="match status" value="1"/>
</dbReference>
<evidence type="ECO:0000256" key="5">
    <source>
        <dbReference type="ARBA" id="ARBA00047686"/>
    </source>
</evidence>
<evidence type="ECO:0000313" key="8">
    <source>
        <dbReference type="Proteomes" id="UP000034665"/>
    </source>
</evidence>
<proteinExistence type="inferred from homology"/>
<dbReference type="PANTHER" id="PTHR11241:SF0">
    <property type="entry name" value="DEOXYURIDINE 5'-TRIPHOSPHATE NUCLEOTIDOHYDROLASE"/>
    <property type="match status" value="1"/>
</dbReference>
<evidence type="ECO:0000256" key="2">
    <source>
        <dbReference type="ARBA" id="ARBA00012379"/>
    </source>
</evidence>
<dbReference type="CDD" id="cd07557">
    <property type="entry name" value="trimeric_dUTPase"/>
    <property type="match status" value="1"/>
</dbReference>
<evidence type="ECO:0000313" key="7">
    <source>
        <dbReference type="EMBL" id="KKR13064.1"/>
    </source>
</evidence>
<dbReference type="EC" id="3.6.1.23" evidence="2"/>
<accession>A0A0G0NA44</accession>
<evidence type="ECO:0000259" key="6">
    <source>
        <dbReference type="Pfam" id="PF00692"/>
    </source>
</evidence>
<dbReference type="GO" id="GO:0006226">
    <property type="term" value="P:dUMP biosynthetic process"/>
    <property type="evidence" value="ECO:0007669"/>
    <property type="project" value="InterPro"/>
</dbReference>
<comment type="caution">
    <text evidence="7">The sequence shown here is derived from an EMBL/GenBank/DDBJ whole genome shotgun (WGS) entry which is preliminary data.</text>
</comment>
<dbReference type="SUPFAM" id="SSF51283">
    <property type="entry name" value="dUTPase-like"/>
    <property type="match status" value="1"/>
</dbReference>
<keyword evidence="4" id="KW-0546">Nucleotide metabolism</keyword>
<sequence length="139" mass="15068">MKLKIVKLSDVPTPTYANPTDAGLDLYANEAHVIEPGQRVLVGTGLKMEWPDGYAGLIWPRSGISTKHGVNTLAGVIDSGYRGEIKVALINLGQEAFTIEKHMRIAQMLFQRVDQAEIEIVEELSETARGEGSFGSSGV</sequence>
<comment type="catalytic activity">
    <reaction evidence="5">
        <text>dUTP + H2O = dUMP + diphosphate + H(+)</text>
        <dbReference type="Rhea" id="RHEA:10248"/>
        <dbReference type="ChEBI" id="CHEBI:15377"/>
        <dbReference type="ChEBI" id="CHEBI:15378"/>
        <dbReference type="ChEBI" id="CHEBI:33019"/>
        <dbReference type="ChEBI" id="CHEBI:61555"/>
        <dbReference type="ChEBI" id="CHEBI:246422"/>
        <dbReference type="EC" id="3.6.1.23"/>
    </reaction>
</comment>
<dbReference type="GO" id="GO:0004170">
    <property type="term" value="F:dUTP diphosphatase activity"/>
    <property type="evidence" value="ECO:0007669"/>
    <property type="project" value="UniProtKB-EC"/>
</dbReference>